<proteinExistence type="predicted"/>
<dbReference type="Proteomes" id="UP001500426">
    <property type="component" value="Unassembled WGS sequence"/>
</dbReference>
<name>A0ABP7UGA7_9FLAO</name>
<gene>
    <name evidence="1" type="ORF">GCM10022388_02490</name>
</gene>
<organism evidence="1 2">
    <name type="scientific">Flavobacterium chungnamense</name>
    <dbReference type="NCBI Taxonomy" id="706182"/>
    <lineage>
        <taxon>Bacteria</taxon>
        <taxon>Pseudomonadati</taxon>
        <taxon>Bacteroidota</taxon>
        <taxon>Flavobacteriia</taxon>
        <taxon>Flavobacteriales</taxon>
        <taxon>Flavobacteriaceae</taxon>
        <taxon>Flavobacterium</taxon>
    </lineage>
</organism>
<evidence type="ECO:0000313" key="2">
    <source>
        <dbReference type="Proteomes" id="UP001500426"/>
    </source>
</evidence>
<reference evidence="2" key="1">
    <citation type="journal article" date="2019" name="Int. J. Syst. Evol. Microbiol.">
        <title>The Global Catalogue of Microorganisms (GCM) 10K type strain sequencing project: providing services to taxonomists for standard genome sequencing and annotation.</title>
        <authorList>
            <consortium name="The Broad Institute Genomics Platform"/>
            <consortium name="The Broad Institute Genome Sequencing Center for Infectious Disease"/>
            <person name="Wu L."/>
            <person name="Ma J."/>
        </authorList>
    </citation>
    <scope>NUCLEOTIDE SEQUENCE [LARGE SCALE GENOMIC DNA]</scope>
    <source>
        <strain evidence="2">JCM 17068</strain>
    </source>
</reference>
<dbReference type="PROSITE" id="PS51257">
    <property type="entry name" value="PROKAR_LIPOPROTEIN"/>
    <property type="match status" value="1"/>
</dbReference>
<protein>
    <recommendedName>
        <fullName evidence="3">Lipoprotein</fullName>
    </recommendedName>
</protein>
<evidence type="ECO:0008006" key="3">
    <source>
        <dbReference type="Google" id="ProtNLM"/>
    </source>
</evidence>
<dbReference type="RefSeq" id="WP_345089481.1">
    <property type="nucleotide sequence ID" value="NZ_BAABCS010000003.1"/>
</dbReference>
<keyword evidence="2" id="KW-1185">Reference proteome</keyword>
<evidence type="ECO:0000313" key="1">
    <source>
        <dbReference type="EMBL" id="GAA4041345.1"/>
    </source>
</evidence>
<sequence>MKTFFRLFSVAIVSILLQSCVGYNPHEIFTPLKTEFKDNCPTPPENVQLLFEGEPVNFEYERIGLIEVQAEYTGKEEDQLKTLTNLAKSKCCDAVIGIKKGYVTREMGLVFTTEPNQNFQAVSFSGIAVIKKK</sequence>
<dbReference type="EMBL" id="BAABCS010000003">
    <property type="protein sequence ID" value="GAA4041345.1"/>
    <property type="molecule type" value="Genomic_DNA"/>
</dbReference>
<comment type="caution">
    <text evidence="1">The sequence shown here is derived from an EMBL/GenBank/DDBJ whole genome shotgun (WGS) entry which is preliminary data.</text>
</comment>
<accession>A0ABP7UGA7</accession>